<dbReference type="AlphaFoldDB" id="A7TMZ0"/>
<keyword evidence="3" id="KW-1185">Reference proteome</keyword>
<dbReference type="Proteomes" id="UP000000267">
    <property type="component" value="Unassembled WGS sequence"/>
</dbReference>
<accession>A7TMZ0</accession>
<gene>
    <name evidence="2" type="ORF">Kpol_1051p27</name>
</gene>
<dbReference type="RefSeq" id="XP_001644236.1">
    <property type="nucleotide sequence ID" value="XM_001644186.1"/>
</dbReference>
<organism evidence="3">
    <name type="scientific">Vanderwaltozyma polyspora (strain ATCC 22028 / DSM 70294 / BCRC 21397 / CBS 2163 / NBRC 10782 / NRRL Y-8283 / UCD 57-17)</name>
    <name type="common">Kluyveromyces polysporus</name>
    <dbReference type="NCBI Taxonomy" id="436907"/>
    <lineage>
        <taxon>Eukaryota</taxon>
        <taxon>Fungi</taxon>
        <taxon>Dikarya</taxon>
        <taxon>Ascomycota</taxon>
        <taxon>Saccharomycotina</taxon>
        <taxon>Saccharomycetes</taxon>
        <taxon>Saccharomycetales</taxon>
        <taxon>Saccharomycetaceae</taxon>
        <taxon>Vanderwaltozyma</taxon>
    </lineage>
</organism>
<evidence type="ECO:0000256" key="1">
    <source>
        <dbReference type="SAM" id="MobiDB-lite"/>
    </source>
</evidence>
<evidence type="ECO:0000313" key="3">
    <source>
        <dbReference type="Proteomes" id="UP000000267"/>
    </source>
</evidence>
<dbReference type="KEGG" id="vpo:Kpol_1051p27"/>
<dbReference type="EMBL" id="DS480426">
    <property type="protein sequence ID" value="EDO16378.1"/>
    <property type="molecule type" value="Genomic_DNA"/>
</dbReference>
<dbReference type="InParanoid" id="A7TMZ0"/>
<dbReference type="GeneID" id="5544531"/>
<proteinExistence type="predicted"/>
<name>A7TMZ0_VANPO</name>
<feature type="compositionally biased region" description="Basic and acidic residues" evidence="1">
    <location>
        <begin position="8"/>
        <end position="21"/>
    </location>
</feature>
<feature type="region of interest" description="Disordered" evidence="1">
    <location>
        <begin position="1"/>
        <end position="29"/>
    </location>
</feature>
<evidence type="ECO:0000313" key="2">
    <source>
        <dbReference type="EMBL" id="EDO16378.1"/>
    </source>
</evidence>
<reference evidence="2 3" key="1">
    <citation type="journal article" date="2007" name="Proc. Natl. Acad. Sci. U.S.A.">
        <title>Independent sorting-out of thousands of duplicated gene pairs in two yeast species descended from a whole-genome duplication.</title>
        <authorList>
            <person name="Scannell D.R."/>
            <person name="Frank A.C."/>
            <person name="Conant G.C."/>
            <person name="Byrne K.P."/>
            <person name="Woolfit M."/>
            <person name="Wolfe K.H."/>
        </authorList>
    </citation>
    <scope>NUCLEOTIDE SEQUENCE [LARGE SCALE GENOMIC DNA]</scope>
    <source>
        <strain evidence="3">ATCC 22028 / DSM 70294 / BCRC 21397 / CBS 2163 / NBRC 10782 / NRRL Y-8283 / UCD 57-17</strain>
    </source>
</reference>
<sequence>MWYKLHKDKSNADDAKAEKKEKIRMKKKNKKKNEVYLICSFNSQVSNLLNKDLTSTDTTSEPLLNKYITCSSRKFKKSKYRLQNSKNDSDSISSRSEKSLSCFSYKSISSELISYNICKEGRYKSIHYSAPLSENELPTRTDCSNTMFSDDSTVEYEPIQSKFLKNYYDQVQSVEHKMKYADEIILKKLGDNFAYESVRDITRALETLSLIEKK</sequence>
<protein>
    <submittedName>
        <fullName evidence="2">Uncharacterized protein</fullName>
    </submittedName>
</protein>
<dbReference type="HOGENOM" id="CLU_1289815_0_0_1"/>